<feature type="transmembrane region" description="Helical" evidence="1">
    <location>
        <begin position="56"/>
        <end position="74"/>
    </location>
</feature>
<evidence type="ECO:0000256" key="2">
    <source>
        <dbReference type="SAM" id="SignalP"/>
    </source>
</evidence>
<dbReference type="AlphaFoldDB" id="A0AAD3Y2R1"/>
<protein>
    <submittedName>
        <fullName evidence="3">Uncharacterized protein</fullName>
    </submittedName>
</protein>
<proteinExistence type="predicted"/>
<keyword evidence="2" id="KW-0732">Signal</keyword>
<dbReference type="EMBL" id="BSYO01000028">
    <property type="protein sequence ID" value="GMH24826.1"/>
    <property type="molecule type" value="Genomic_DNA"/>
</dbReference>
<evidence type="ECO:0000313" key="3">
    <source>
        <dbReference type="EMBL" id="GMH24826.1"/>
    </source>
</evidence>
<keyword evidence="1" id="KW-1133">Transmembrane helix</keyword>
<keyword evidence="1" id="KW-0472">Membrane</keyword>
<sequence>MPWHFGVECWLPCFIPAECLLEAGAVGIARDAVPWLTGPDFPISCVRDDRFELMDLFLRALLLLVGPVCPWLYVGFEMQLSDVYDIAFPVTLLA</sequence>
<keyword evidence="4" id="KW-1185">Reference proteome</keyword>
<gene>
    <name evidence="3" type="ORF">Nepgr_026669</name>
</gene>
<feature type="chain" id="PRO_5042242356" evidence="2">
    <location>
        <begin position="20"/>
        <end position="94"/>
    </location>
</feature>
<keyword evidence="1" id="KW-0812">Transmembrane</keyword>
<reference evidence="3" key="1">
    <citation type="submission" date="2023-05" db="EMBL/GenBank/DDBJ databases">
        <title>Nepenthes gracilis genome sequencing.</title>
        <authorList>
            <person name="Fukushima K."/>
        </authorList>
    </citation>
    <scope>NUCLEOTIDE SEQUENCE</scope>
    <source>
        <strain evidence="3">SING2019-196</strain>
    </source>
</reference>
<name>A0AAD3Y2R1_NEPGR</name>
<evidence type="ECO:0000256" key="1">
    <source>
        <dbReference type="SAM" id="Phobius"/>
    </source>
</evidence>
<organism evidence="3 4">
    <name type="scientific">Nepenthes gracilis</name>
    <name type="common">Slender pitcher plant</name>
    <dbReference type="NCBI Taxonomy" id="150966"/>
    <lineage>
        <taxon>Eukaryota</taxon>
        <taxon>Viridiplantae</taxon>
        <taxon>Streptophyta</taxon>
        <taxon>Embryophyta</taxon>
        <taxon>Tracheophyta</taxon>
        <taxon>Spermatophyta</taxon>
        <taxon>Magnoliopsida</taxon>
        <taxon>eudicotyledons</taxon>
        <taxon>Gunneridae</taxon>
        <taxon>Pentapetalae</taxon>
        <taxon>Caryophyllales</taxon>
        <taxon>Nepenthaceae</taxon>
        <taxon>Nepenthes</taxon>
    </lineage>
</organism>
<feature type="signal peptide" evidence="2">
    <location>
        <begin position="1"/>
        <end position="19"/>
    </location>
</feature>
<comment type="caution">
    <text evidence="3">The sequence shown here is derived from an EMBL/GenBank/DDBJ whole genome shotgun (WGS) entry which is preliminary data.</text>
</comment>
<evidence type="ECO:0000313" key="4">
    <source>
        <dbReference type="Proteomes" id="UP001279734"/>
    </source>
</evidence>
<accession>A0AAD3Y2R1</accession>
<dbReference type="Proteomes" id="UP001279734">
    <property type="component" value="Unassembled WGS sequence"/>
</dbReference>